<keyword evidence="5" id="KW-1185">Reference proteome</keyword>
<protein>
    <submittedName>
        <fullName evidence="4">SpoIIE family protein phosphatase</fullName>
    </submittedName>
</protein>
<sequence length="450" mass="48397">MALRRQNYPIRPSLVHAMAQSYPYPIIVFFSDARLPWLNRAADDFLRHFKGDTPDSQLVGVATWLQLDIDRYRDSTDITILRKQLPDGGETPKPGQVRKTQGTSDGWALVEATMAPLRGENGFEGVIATLRGMTTSAADAAVAPADATPAASPSAGQEAHRGGALAETPAKPAGSARETHREKDDRLAANLLHLMRPADWSLPGRWQIVGRSMAARALGGDYYDIIPIQGGSKIVLVIADVMGKGVRAALQMVMVRQVIRQATTRYQDTGGTVEAIQRGLYRDLAQSNTFVTLLYAVLDVASGRFTYVNAGHYPPLRVRDGKAEFLPGKGPALGLQERAVYPVLMESLRPGDGLLLFTDGLVDSRTAEGGRIGKDGLIRAVEAVSRETPEAPLPQGEQAAAQATGGKMASGSQTGRAKGLLDGVFETARAFPEDAAQWDDMTAVGLWREG</sequence>
<evidence type="ECO:0000313" key="5">
    <source>
        <dbReference type="Proteomes" id="UP000471031"/>
    </source>
</evidence>
<dbReference type="EMBL" id="WXEX01000005">
    <property type="protein sequence ID" value="MZP42842.1"/>
    <property type="molecule type" value="Genomic_DNA"/>
</dbReference>
<evidence type="ECO:0000313" key="4">
    <source>
        <dbReference type="EMBL" id="MZP42842.1"/>
    </source>
</evidence>
<evidence type="ECO:0000259" key="3">
    <source>
        <dbReference type="SMART" id="SM00331"/>
    </source>
</evidence>
<dbReference type="GO" id="GO:0016791">
    <property type="term" value="F:phosphatase activity"/>
    <property type="evidence" value="ECO:0007669"/>
    <property type="project" value="TreeGrafter"/>
</dbReference>
<dbReference type="InterPro" id="IPR036457">
    <property type="entry name" value="PPM-type-like_dom_sf"/>
</dbReference>
<reference evidence="4 5" key="1">
    <citation type="submission" date="2020-01" db="EMBL/GenBank/DDBJ databases">
        <title>Whole genome sequence of Heliobacterium gestii DSM 11169.</title>
        <authorList>
            <person name="Kyndt J.A."/>
            <person name="Meyer T.E."/>
        </authorList>
    </citation>
    <scope>NUCLEOTIDE SEQUENCE [LARGE SCALE GENOMIC DNA]</scope>
    <source>
        <strain evidence="4 5">DSM 11169</strain>
    </source>
</reference>
<dbReference type="SUPFAM" id="SSF81606">
    <property type="entry name" value="PP2C-like"/>
    <property type="match status" value="1"/>
</dbReference>
<evidence type="ECO:0000256" key="2">
    <source>
        <dbReference type="SAM" id="MobiDB-lite"/>
    </source>
</evidence>
<dbReference type="Gene3D" id="3.60.40.10">
    <property type="entry name" value="PPM-type phosphatase domain"/>
    <property type="match status" value="1"/>
</dbReference>
<dbReference type="PANTHER" id="PTHR43156:SF2">
    <property type="entry name" value="STAGE II SPORULATION PROTEIN E"/>
    <property type="match status" value="1"/>
</dbReference>
<dbReference type="RefSeq" id="WP_161261415.1">
    <property type="nucleotide sequence ID" value="NZ_JAFBDC010000004.1"/>
</dbReference>
<proteinExistence type="predicted"/>
<dbReference type="Pfam" id="PF07228">
    <property type="entry name" value="SpoIIE"/>
    <property type="match status" value="1"/>
</dbReference>
<feature type="compositionally biased region" description="Low complexity" evidence="2">
    <location>
        <begin position="395"/>
        <end position="406"/>
    </location>
</feature>
<feature type="domain" description="PPM-type phosphatase" evidence="3">
    <location>
        <begin position="203"/>
        <end position="448"/>
    </location>
</feature>
<evidence type="ECO:0000256" key="1">
    <source>
        <dbReference type="ARBA" id="ARBA00022801"/>
    </source>
</evidence>
<comment type="caution">
    <text evidence="4">The sequence shown here is derived from an EMBL/GenBank/DDBJ whole genome shotgun (WGS) entry which is preliminary data.</text>
</comment>
<organism evidence="4 5">
    <name type="scientific">Heliomicrobium gestii</name>
    <name type="common">Heliobacterium gestii</name>
    <dbReference type="NCBI Taxonomy" id="2699"/>
    <lineage>
        <taxon>Bacteria</taxon>
        <taxon>Bacillati</taxon>
        <taxon>Bacillota</taxon>
        <taxon>Clostridia</taxon>
        <taxon>Eubacteriales</taxon>
        <taxon>Heliobacteriaceae</taxon>
        <taxon>Heliomicrobium</taxon>
    </lineage>
</organism>
<dbReference type="PANTHER" id="PTHR43156">
    <property type="entry name" value="STAGE II SPORULATION PROTEIN E-RELATED"/>
    <property type="match status" value="1"/>
</dbReference>
<gene>
    <name evidence="4" type="ORF">GTO89_07290</name>
</gene>
<dbReference type="OrthoDB" id="9763484at2"/>
<accession>A0A845L891</accession>
<feature type="region of interest" description="Disordered" evidence="2">
    <location>
        <begin position="144"/>
        <end position="183"/>
    </location>
</feature>
<feature type="region of interest" description="Disordered" evidence="2">
    <location>
        <begin position="386"/>
        <end position="415"/>
    </location>
</feature>
<name>A0A845L891_HELGE</name>
<dbReference type="SMART" id="SM00331">
    <property type="entry name" value="PP2C_SIG"/>
    <property type="match status" value="1"/>
</dbReference>
<dbReference type="InterPro" id="IPR052016">
    <property type="entry name" value="Bact_Sigma-Reg"/>
</dbReference>
<dbReference type="Proteomes" id="UP000471031">
    <property type="component" value="Unassembled WGS sequence"/>
</dbReference>
<keyword evidence="1" id="KW-0378">Hydrolase</keyword>
<feature type="compositionally biased region" description="Low complexity" evidence="2">
    <location>
        <begin position="144"/>
        <end position="155"/>
    </location>
</feature>
<dbReference type="AlphaFoldDB" id="A0A845L891"/>
<dbReference type="InterPro" id="IPR001932">
    <property type="entry name" value="PPM-type_phosphatase-like_dom"/>
</dbReference>